<name>A0A151Z870_TIELA</name>
<evidence type="ECO:0000313" key="2">
    <source>
        <dbReference type="EMBL" id="KYQ90150.1"/>
    </source>
</evidence>
<dbReference type="GO" id="GO:0005759">
    <property type="term" value="C:mitochondrial matrix"/>
    <property type="evidence" value="ECO:0007669"/>
    <property type="project" value="TreeGrafter"/>
</dbReference>
<evidence type="ECO:0000259" key="1">
    <source>
        <dbReference type="Pfam" id="PF05292"/>
    </source>
</evidence>
<dbReference type="OMA" id="YGIMINY"/>
<dbReference type="OrthoDB" id="426718at2759"/>
<dbReference type="InterPro" id="IPR007956">
    <property type="entry name" value="Malonyl_CoA_deC_C"/>
</dbReference>
<sequence>MLRILTTNHKSLHKGICTSTKLFNFKNYSSSNKGGNHMDQNYISEFFHNYNNIKTIENKKSSIESFVQKFKVGEGLNFSNIKKFIDDNINILGSLDAIETVLDIRSDLGDYASKQHSSTTTPLFSQELLTFESFLYDLIRDELKVDDLVCKPIDPNHINQHVLEQITSNEAVHPYSLDKTKRVQEIQQRMNGNDRLCLVLFHKDIPNLPLMSLYIALTVGIPGKMSTITNEISSTQSPNSAIFYSISSLHRGLKNVNFGHILIKKAMKYLQSTYSSKIINYCTLSPIPNFKNHLKRKSASDDTSKNLLAIPNDEEILEANKNQLLRLCLDYLYNEKKKGNKSIDPVSNFHLKNGASIYRLNWKGDLSPHRFDESFGIMINYYYNPDKISTNSSMYKSNGFICTEELFENQLKNKELNVVSK</sequence>
<feature type="domain" description="Malonyl-CoA decarboxylase C-terminal" evidence="1">
    <location>
        <begin position="160"/>
        <end position="384"/>
    </location>
</feature>
<dbReference type="GO" id="GO:0006085">
    <property type="term" value="P:acetyl-CoA biosynthetic process"/>
    <property type="evidence" value="ECO:0007669"/>
    <property type="project" value="TreeGrafter"/>
</dbReference>
<reference evidence="2 3" key="1">
    <citation type="submission" date="2015-12" db="EMBL/GenBank/DDBJ databases">
        <title>Dictyostelia acquired genes for synthesis and detection of signals that induce cell-type specialization by lateral gene transfer from prokaryotes.</title>
        <authorList>
            <person name="Gloeckner G."/>
            <person name="Schaap P."/>
        </authorList>
    </citation>
    <scope>NUCLEOTIDE SEQUENCE [LARGE SCALE GENOMIC DNA]</scope>
    <source>
        <strain evidence="2 3">TK</strain>
    </source>
</reference>
<dbReference type="GO" id="GO:0050080">
    <property type="term" value="F:malonyl-CoA decarboxylase activity"/>
    <property type="evidence" value="ECO:0007669"/>
    <property type="project" value="InterPro"/>
</dbReference>
<dbReference type="Proteomes" id="UP000076078">
    <property type="component" value="Unassembled WGS sequence"/>
</dbReference>
<dbReference type="InParanoid" id="A0A151Z870"/>
<keyword evidence="3" id="KW-1185">Reference proteome</keyword>
<dbReference type="InterPro" id="IPR038917">
    <property type="entry name" value="Malonyl_CoA_deC"/>
</dbReference>
<dbReference type="Pfam" id="PF05292">
    <property type="entry name" value="MCD"/>
    <property type="match status" value="1"/>
</dbReference>
<dbReference type="STRING" id="361077.A0A151Z870"/>
<protein>
    <recommendedName>
        <fullName evidence="1">Malonyl-CoA decarboxylase C-terminal domain-containing protein</fullName>
    </recommendedName>
</protein>
<dbReference type="PANTHER" id="PTHR28641:SF1">
    <property type="entry name" value="MALONYL-COA DECARBOXYLASE, MITOCHONDRIAL"/>
    <property type="match status" value="1"/>
</dbReference>
<organism evidence="2 3">
    <name type="scientific">Tieghemostelium lacteum</name>
    <name type="common">Slime mold</name>
    <name type="synonym">Dictyostelium lacteum</name>
    <dbReference type="NCBI Taxonomy" id="361077"/>
    <lineage>
        <taxon>Eukaryota</taxon>
        <taxon>Amoebozoa</taxon>
        <taxon>Evosea</taxon>
        <taxon>Eumycetozoa</taxon>
        <taxon>Dictyostelia</taxon>
        <taxon>Dictyosteliales</taxon>
        <taxon>Raperosteliaceae</taxon>
        <taxon>Tieghemostelium</taxon>
    </lineage>
</organism>
<dbReference type="EMBL" id="LODT01000037">
    <property type="protein sequence ID" value="KYQ90150.1"/>
    <property type="molecule type" value="Genomic_DNA"/>
</dbReference>
<dbReference type="GO" id="GO:0005782">
    <property type="term" value="C:peroxisomal matrix"/>
    <property type="evidence" value="ECO:0007669"/>
    <property type="project" value="TreeGrafter"/>
</dbReference>
<dbReference type="Gene3D" id="3.40.630.150">
    <property type="entry name" value="Malonyl-CoA decarboxylase, catalytic domain"/>
    <property type="match status" value="1"/>
</dbReference>
<dbReference type="AlphaFoldDB" id="A0A151Z870"/>
<dbReference type="FunCoup" id="A0A151Z870">
    <property type="interactions" value="152"/>
</dbReference>
<accession>A0A151Z870</accession>
<dbReference type="PANTHER" id="PTHR28641">
    <property type="match status" value="1"/>
</dbReference>
<evidence type="ECO:0000313" key="3">
    <source>
        <dbReference type="Proteomes" id="UP000076078"/>
    </source>
</evidence>
<comment type="caution">
    <text evidence="2">The sequence shown here is derived from an EMBL/GenBank/DDBJ whole genome shotgun (WGS) entry which is preliminary data.</text>
</comment>
<gene>
    <name evidence="2" type="ORF">DLAC_08741</name>
</gene>
<dbReference type="GO" id="GO:0006633">
    <property type="term" value="P:fatty acid biosynthetic process"/>
    <property type="evidence" value="ECO:0007669"/>
    <property type="project" value="InterPro"/>
</dbReference>
<dbReference type="InterPro" id="IPR042303">
    <property type="entry name" value="Malonyl_CoA_deC_C_sf"/>
</dbReference>
<proteinExistence type="predicted"/>
<dbReference type="GO" id="GO:2001294">
    <property type="term" value="P:malonyl-CoA catabolic process"/>
    <property type="evidence" value="ECO:0007669"/>
    <property type="project" value="TreeGrafter"/>
</dbReference>